<reference evidence="2" key="1">
    <citation type="submission" date="2016-06" db="EMBL/GenBank/DDBJ databases">
        <authorList>
            <person name="Nascimento L."/>
            <person name="Pereira R.V."/>
            <person name="Martins L.F."/>
            <person name="Quaggio R.B."/>
            <person name="Silva A.M."/>
            <person name="Setubal J.C."/>
        </authorList>
    </citation>
    <scope>NUCLEOTIDE SEQUENCE [LARGE SCALE GENOMIC DNA]</scope>
</reference>
<organism evidence="1 2">
    <name type="scientific">Bacillus thermozeamaize</name>
    <dbReference type="NCBI Taxonomy" id="230954"/>
    <lineage>
        <taxon>Bacteria</taxon>
        <taxon>Bacillati</taxon>
        <taxon>Bacillota</taxon>
        <taxon>Bacilli</taxon>
        <taxon>Bacillales</taxon>
        <taxon>Bacillaceae</taxon>
        <taxon>Bacillus</taxon>
    </lineage>
</organism>
<evidence type="ECO:0000313" key="1">
    <source>
        <dbReference type="EMBL" id="OUM89693.1"/>
    </source>
</evidence>
<comment type="caution">
    <text evidence="1">The sequence shown here is derived from an EMBL/GenBank/DDBJ whole genome shotgun (WGS) entry which is preliminary data.</text>
</comment>
<evidence type="ECO:0000313" key="2">
    <source>
        <dbReference type="Proteomes" id="UP000196475"/>
    </source>
</evidence>
<dbReference type="Proteomes" id="UP000196475">
    <property type="component" value="Unassembled WGS sequence"/>
</dbReference>
<protein>
    <recommendedName>
        <fullName evidence="3">Helicase XPB/Ssl2 N-terminal domain-containing protein</fullName>
    </recommendedName>
</protein>
<dbReference type="AlphaFoldDB" id="A0A1Y3PQP8"/>
<proteinExistence type="predicted"/>
<sequence>MNVADLLSYADIHQLNRMAQRLECVCDTHSKQQLIQSILIRMKQKGIYGTELNELAKEELLFLMLLAFDRRDWLSLEELTAKATLSVTHTKSSRPIRHLITEALASGWLFRGVSRNTQDLFRIPRDLNDEVISQIRREYGRHLETLRLPPMVYRDEGDSLLSDILLFLNYIHRTEVRLTAEKVIYKRHLQQMLTQMSVREEIPAQSGWRFGYGFHFRYYPDRFSLIHDVCLILHLIKEEREFVELTEKGKLYLASPQLLSLVPVYRTWIRIYKHPIPLLPILTNLVGLLCDGQWVSLSSLFAVMRPWIAPFYYDSPEQVFEQRIIKMMVHMGMLQMATLPEGAAIRLSEVGKRLLEQVRSFEATPIPTHAAPD</sequence>
<gene>
    <name evidence="1" type="ORF">BAA01_02710</name>
</gene>
<name>A0A1Y3PQP8_9BACI</name>
<evidence type="ECO:0008006" key="3">
    <source>
        <dbReference type="Google" id="ProtNLM"/>
    </source>
</evidence>
<accession>A0A1Y3PQP8</accession>
<dbReference type="EMBL" id="LZRT01000036">
    <property type="protein sequence ID" value="OUM89693.1"/>
    <property type="molecule type" value="Genomic_DNA"/>
</dbReference>